<evidence type="ECO:0000313" key="2">
    <source>
        <dbReference type="EMBL" id="TZG33762.1"/>
    </source>
</evidence>
<reference evidence="2 3" key="1">
    <citation type="submission" date="2019-08" db="EMBL/GenBank/DDBJ databases">
        <title>Draft Genome Sequence of Halomonas eurihalina Isolated from Preserved Hide-surface.</title>
        <authorList>
            <person name="Hussain S.A."/>
            <person name="Xu A."/>
            <person name="Sarker M."/>
            <person name="Sommers C."/>
        </authorList>
    </citation>
    <scope>NUCLEOTIDE SEQUENCE [LARGE SCALE GENOMIC DNA]</scope>
    <source>
        <strain evidence="2 3">MS1</strain>
    </source>
</reference>
<organism evidence="2 3">
    <name type="scientific">Halomonas eurihalina</name>
    <dbReference type="NCBI Taxonomy" id="42566"/>
    <lineage>
        <taxon>Bacteria</taxon>
        <taxon>Pseudomonadati</taxon>
        <taxon>Pseudomonadota</taxon>
        <taxon>Gammaproteobacteria</taxon>
        <taxon>Oceanospirillales</taxon>
        <taxon>Halomonadaceae</taxon>
        <taxon>Halomonas</taxon>
    </lineage>
</organism>
<evidence type="ECO:0000256" key="1">
    <source>
        <dbReference type="SAM" id="Phobius"/>
    </source>
</evidence>
<protein>
    <submittedName>
        <fullName evidence="2">Uncharacterized protein</fullName>
    </submittedName>
</protein>
<gene>
    <name evidence="2" type="ORF">FZZ93_15015</name>
</gene>
<proteinExistence type="predicted"/>
<keyword evidence="1" id="KW-0472">Membrane</keyword>
<dbReference type="EMBL" id="VTPU01000017">
    <property type="protein sequence ID" value="TZG33762.1"/>
    <property type="molecule type" value="Genomic_DNA"/>
</dbReference>
<keyword evidence="3" id="KW-1185">Reference proteome</keyword>
<accession>A0A5D9CRZ8</accession>
<dbReference type="AlphaFoldDB" id="A0A5D9CRZ8"/>
<sequence length="178" mass="20342">MTVRKAYMIWHLIAAIFAGLGAAGIGLLLRTLSGKRLPRWVVPVCAGLGMLGYQVQHEYGWFEHKRQQLPDSAKVVATTQEPALWRPWTYLLPMTTAFTVVDRDDRIVTTADGQRLVEFILYRFTSGASERVVHQTQLLNCDSRELVPLSEEQRQPQTDELRRLTDSDPLYREICQAN</sequence>
<dbReference type="OrthoDB" id="8601734at2"/>
<dbReference type="Proteomes" id="UP000324260">
    <property type="component" value="Unassembled WGS sequence"/>
</dbReference>
<comment type="caution">
    <text evidence="2">The sequence shown here is derived from an EMBL/GenBank/DDBJ whole genome shotgun (WGS) entry which is preliminary data.</text>
</comment>
<keyword evidence="1" id="KW-1133">Transmembrane helix</keyword>
<name>A0A5D9CRZ8_HALER</name>
<evidence type="ECO:0000313" key="3">
    <source>
        <dbReference type="Proteomes" id="UP000324260"/>
    </source>
</evidence>
<feature type="transmembrane region" description="Helical" evidence="1">
    <location>
        <begin position="6"/>
        <end position="29"/>
    </location>
</feature>
<keyword evidence="1" id="KW-0812">Transmembrane</keyword>